<sequence>MGIVIAVISGKGGVGKTTTTANVGLGIAQKGKSCVVVDFDIGQRNLDMLLGLENRVVYDMVHVMDEEVPLKQALIKSKMDPNLSFLAASQTKDKSVLSSQKVKKLVEELKENFEYVILDAPAGIESGYEHTIEFADRAIIVVNPEVSSIRDADRAIGILDSKSQKVKEGDEVGKYLIINRINPKMVQSGEMLHSDDILEILSIPLLGKIPEDQAIIDASNQGKPIILNENSPAGQAYKRVAARLCNEIVDFVDVESYNKTGLMQKIKGIFK</sequence>
<keyword evidence="4" id="KW-0067">ATP-binding</keyword>
<evidence type="ECO:0000256" key="2">
    <source>
        <dbReference type="ARBA" id="ARBA00022618"/>
    </source>
</evidence>
<dbReference type="GO" id="GO:0005524">
    <property type="term" value="F:ATP binding"/>
    <property type="evidence" value="ECO:0007669"/>
    <property type="project" value="UniProtKB-KW"/>
</dbReference>
<keyword evidence="2" id="KW-0132">Cell division</keyword>
<gene>
    <name evidence="7" type="ORF">MNB_SM-3-1455</name>
</gene>
<comment type="similarity">
    <text evidence="1">Belongs to the ParA family. MinD subfamily.</text>
</comment>
<accession>A0A1W1D2K2</accession>
<keyword evidence="6" id="KW-0131">Cell cycle</keyword>
<evidence type="ECO:0000256" key="3">
    <source>
        <dbReference type="ARBA" id="ARBA00022741"/>
    </source>
</evidence>
<dbReference type="InterPro" id="IPR027417">
    <property type="entry name" value="P-loop_NTPase"/>
</dbReference>
<dbReference type="PANTHER" id="PTHR43384">
    <property type="entry name" value="SEPTUM SITE-DETERMINING PROTEIN MIND HOMOLOG, CHLOROPLASTIC-RELATED"/>
    <property type="match status" value="1"/>
</dbReference>
<dbReference type="Gene3D" id="3.40.50.300">
    <property type="entry name" value="P-loop containing nucleotide triphosphate hydrolases"/>
    <property type="match status" value="1"/>
</dbReference>
<dbReference type="GO" id="GO:0005829">
    <property type="term" value="C:cytosol"/>
    <property type="evidence" value="ECO:0007669"/>
    <property type="project" value="TreeGrafter"/>
</dbReference>
<evidence type="ECO:0000256" key="1">
    <source>
        <dbReference type="ARBA" id="ARBA00010257"/>
    </source>
</evidence>
<dbReference type="NCBIfam" id="TIGR01968">
    <property type="entry name" value="minD_bact"/>
    <property type="match status" value="1"/>
</dbReference>
<dbReference type="GO" id="GO:0016887">
    <property type="term" value="F:ATP hydrolysis activity"/>
    <property type="evidence" value="ECO:0007669"/>
    <property type="project" value="InterPro"/>
</dbReference>
<dbReference type="InterPro" id="IPR025501">
    <property type="entry name" value="MinD_FleN"/>
</dbReference>
<organism evidence="7">
    <name type="scientific">hydrothermal vent metagenome</name>
    <dbReference type="NCBI Taxonomy" id="652676"/>
    <lineage>
        <taxon>unclassified sequences</taxon>
        <taxon>metagenomes</taxon>
        <taxon>ecological metagenomes</taxon>
    </lineage>
</organism>
<evidence type="ECO:0000313" key="7">
    <source>
        <dbReference type="EMBL" id="SFV74740.1"/>
    </source>
</evidence>
<evidence type="ECO:0000256" key="4">
    <source>
        <dbReference type="ARBA" id="ARBA00022840"/>
    </source>
</evidence>
<dbReference type="Pfam" id="PF10609">
    <property type="entry name" value="ParA"/>
    <property type="match status" value="1"/>
</dbReference>
<dbReference type="EMBL" id="FPHP01000003">
    <property type="protein sequence ID" value="SFV74740.1"/>
    <property type="molecule type" value="Genomic_DNA"/>
</dbReference>
<protein>
    <submittedName>
        <fullName evidence="7">Septum site-determining protein MinD</fullName>
    </submittedName>
</protein>
<dbReference type="SUPFAM" id="SSF52540">
    <property type="entry name" value="P-loop containing nucleoside triphosphate hydrolases"/>
    <property type="match status" value="1"/>
</dbReference>
<dbReference type="CDD" id="cd02036">
    <property type="entry name" value="MinD"/>
    <property type="match status" value="1"/>
</dbReference>
<reference evidence="7" key="1">
    <citation type="submission" date="2016-10" db="EMBL/GenBank/DDBJ databases">
        <authorList>
            <person name="de Groot N.N."/>
        </authorList>
    </citation>
    <scope>NUCLEOTIDE SEQUENCE</scope>
</reference>
<dbReference type="GO" id="GO:0000917">
    <property type="term" value="P:division septum assembly"/>
    <property type="evidence" value="ECO:0007669"/>
    <property type="project" value="UniProtKB-KW"/>
</dbReference>
<name>A0A1W1D2K2_9ZZZZ</name>
<dbReference type="PIRSF" id="PIRSF003092">
    <property type="entry name" value="MinD"/>
    <property type="match status" value="1"/>
</dbReference>
<dbReference type="AlphaFoldDB" id="A0A1W1D2K2"/>
<evidence type="ECO:0000256" key="5">
    <source>
        <dbReference type="ARBA" id="ARBA00023210"/>
    </source>
</evidence>
<dbReference type="InterPro" id="IPR010223">
    <property type="entry name" value="MinD"/>
</dbReference>
<keyword evidence="3" id="KW-0547">Nucleotide-binding</keyword>
<dbReference type="PANTHER" id="PTHR43384:SF6">
    <property type="entry name" value="SEPTUM SITE-DETERMINING PROTEIN MIND HOMOLOG, CHLOROPLASTIC"/>
    <property type="match status" value="1"/>
</dbReference>
<dbReference type="GO" id="GO:0009898">
    <property type="term" value="C:cytoplasmic side of plasma membrane"/>
    <property type="evidence" value="ECO:0007669"/>
    <property type="project" value="TreeGrafter"/>
</dbReference>
<evidence type="ECO:0000256" key="6">
    <source>
        <dbReference type="ARBA" id="ARBA00023306"/>
    </source>
</evidence>
<dbReference type="InterPro" id="IPR033756">
    <property type="entry name" value="YlxH/NBP35"/>
</dbReference>
<dbReference type="FunFam" id="3.40.50.300:FF:000068">
    <property type="entry name" value="Site-determining protein"/>
    <property type="match status" value="1"/>
</dbReference>
<proteinExistence type="inferred from homology"/>
<dbReference type="GO" id="GO:0051782">
    <property type="term" value="P:negative regulation of cell division"/>
    <property type="evidence" value="ECO:0007669"/>
    <property type="project" value="TreeGrafter"/>
</dbReference>
<keyword evidence="5" id="KW-0717">Septation</keyword>
<dbReference type="InterPro" id="IPR050625">
    <property type="entry name" value="ParA/MinD_ATPase"/>
</dbReference>